<organism evidence="6 7">
    <name type="scientific">Candidatus Ornithocaccomicrobium faecavium</name>
    <dbReference type="NCBI Taxonomy" id="2840890"/>
    <lineage>
        <taxon>Bacteria</taxon>
        <taxon>Bacillati</taxon>
        <taxon>Bacillota</taxon>
        <taxon>Clostridia</taxon>
        <taxon>Candidatus Ornithocaccomicrobium</taxon>
    </lineage>
</organism>
<protein>
    <recommendedName>
        <fullName evidence="2">DNA ligase (ATP)</fullName>
        <ecNumber evidence="2">6.5.1.1</ecNumber>
    </recommendedName>
</protein>
<evidence type="ECO:0000256" key="1">
    <source>
        <dbReference type="ARBA" id="ARBA00007572"/>
    </source>
</evidence>
<dbReference type="GO" id="GO:0006310">
    <property type="term" value="P:DNA recombination"/>
    <property type="evidence" value="ECO:0007669"/>
    <property type="project" value="InterPro"/>
</dbReference>
<dbReference type="Gene3D" id="3.30.1490.70">
    <property type="match status" value="1"/>
</dbReference>
<dbReference type="InterPro" id="IPR012340">
    <property type="entry name" value="NA-bd_OB-fold"/>
</dbReference>
<proteinExistence type="inferred from homology"/>
<evidence type="ECO:0000313" key="7">
    <source>
        <dbReference type="Proteomes" id="UP000886884"/>
    </source>
</evidence>
<evidence type="ECO:0000256" key="2">
    <source>
        <dbReference type="ARBA" id="ARBA00012727"/>
    </source>
</evidence>
<dbReference type="PANTHER" id="PTHR45674:SF4">
    <property type="entry name" value="DNA LIGASE 1"/>
    <property type="match status" value="1"/>
</dbReference>
<dbReference type="InterPro" id="IPR012310">
    <property type="entry name" value="DNA_ligase_ATP-dep_cent"/>
</dbReference>
<dbReference type="GO" id="GO:0005524">
    <property type="term" value="F:ATP binding"/>
    <property type="evidence" value="ECO:0007669"/>
    <property type="project" value="InterPro"/>
</dbReference>
<dbReference type="InterPro" id="IPR012309">
    <property type="entry name" value="DNA_ligase_ATP-dep_C"/>
</dbReference>
<sequence>MDLFEERGVQPMLLAQRHQPIESSEWLNELKLDGIRCIAYLSAEETDLRNKRNVRLLSGFPELARLHKYVTGTCILDGELIITGTQGKPDFEALQARSMMTDSVRIRLRSRQQPASYAAFDILYLNGEDLTAKPLHIRKEILSEIAHDAGNFAISRVLQGNANALLQLTAEQGLEGIVQKEKSSAYRMGKRSGDWIKVKNVLDEDFLACGYIEKGLQNTSIVLGSIDSPPRYQGHVALGVSREAVKRYPTTYVCPFPSLPAGNENAVWYQNPPVCTVTYMERTSAGSLRQPRFKGFRDDYYVPL</sequence>
<comment type="catalytic activity">
    <reaction evidence="4">
        <text>ATP + (deoxyribonucleotide)n-3'-hydroxyl + 5'-phospho-(deoxyribonucleotide)m = (deoxyribonucleotide)n+m + AMP + diphosphate.</text>
        <dbReference type="EC" id="6.5.1.1"/>
    </reaction>
</comment>
<accession>A0A9D1P938</accession>
<evidence type="ECO:0000313" key="6">
    <source>
        <dbReference type="EMBL" id="HIV28831.1"/>
    </source>
</evidence>
<dbReference type="PANTHER" id="PTHR45674">
    <property type="entry name" value="DNA LIGASE 1/3 FAMILY MEMBER"/>
    <property type="match status" value="1"/>
</dbReference>
<dbReference type="EC" id="6.5.1.1" evidence="2"/>
<dbReference type="Pfam" id="PF01068">
    <property type="entry name" value="DNA_ligase_A_M"/>
    <property type="match status" value="1"/>
</dbReference>
<comment type="similarity">
    <text evidence="1">Belongs to the ATP-dependent DNA ligase family.</text>
</comment>
<comment type="caution">
    <text evidence="6">The sequence shown here is derived from an EMBL/GenBank/DDBJ whole genome shotgun (WGS) entry which is preliminary data.</text>
</comment>
<dbReference type="InterPro" id="IPR050191">
    <property type="entry name" value="ATP-dep_DNA_ligase"/>
</dbReference>
<dbReference type="SUPFAM" id="SSF50249">
    <property type="entry name" value="Nucleic acid-binding proteins"/>
    <property type="match status" value="1"/>
</dbReference>
<dbReference type="GO" id="GO:0006281">
    <property type="term" value="P:DNA repair"/>
    <property type="evidence" value="ECO:0007669"/>
    <property type="project" value="InterPro"/>
</dbReference>
<name>A0A9D1P938_9FIRM</name>
<dbReference type="EMBL" id="DVOT01000232">
    <property type="protein sequence ID" value="HIV28831.1"/>
    <property type="molecule type" value="Genomic_DNA"/>
</dbReference>
<gene>
    <name evidence="6" type="ORF">IAA64_12785</name>
</gene>
<evidence type="ECO:0000256" key="4">
    <source>
        <dbReference type="ARBA" id="ARBA00034003"/>
    </source>
</evidence>
<dbReference type="CDD" id="cd07906">
    <property type="entry name" value="Adenylation_DNA_ligase_LigD_LigC"/>
    <property type="match status" value="1"/>
</dbReference>
<evidence type="ECO:0000256" key="3">
    <source>
        <dbReference type="ARBA" id="ARBA00022598"/>
    </source>
</evidence>
<dbReference type="AlphaFoldDB" id="A0A9D1P938"/>
<dbReference type="Gene3D" id="3.30.470.30">
    <property type="entry name" value="DNA ligase/mRNA capping enzyme"/>
    <property type="match status" value="1"/>
</dbReference>
<dbReference type="SUPFAM" id="SSF56091">
    <property type="entry name" value="DNA ligase/mRNA capping enzyme, catalytic domain"/>
    <property type="match status" value="1"/>
</dbReference>
<reference evidence="6" key="1">
    <citation type="submission" date="2020-10" db="EMBL/GenBank/DDBJ databases">
        <authorList>
            <person name="Gilroy R."/>
        </authorList>
    </citation>
    <scope>NUCLEOTIDE SEQUENCE</scope>
    <source>
        <strain evidence="6">CHK183-6373</strain>
    </source>
</reference>
<dbReference type="PROSITE" id="PS50160">
    <property type="entry name" value="DNA_LIGASE_A3"/>
    <property type="match status" value="1"/>
</dbReference>
<feature type="domain" description="ATP-dependent DNA ligase family profile" evidence="5">
    <location>
        <begin position="108"/>
        <end position="199"/>
    </location>
</feature>
<keyword evidence="3 6" id="KW-0436">Ligase</keyword>
<reference evidence="6" key="2">
    <citation type="journal article" date="2021" name="PeerJ">
        <title>Extensive microbial diversity within the chicken gut microbiome revealed by metagenomics and culture.</title>
        <authorList>
            <person name="Gilroy R."/>
            <person name="Ravi A."/>
            <person name="Getino M."/>
            <person name="Pursley I."/>
            <person name="Horton D.L."/>
            <person name="Alikhan N.F."/>
            <person name="Baker D."/>
            <person name="Gharbi K."/>
            <person name="Hall N."/>
            <person name="Watson M."/>
            <person name="Adriaenssens E.M."/>
            <person name="Foster-Nyarko E."/>
            <person name="Jarju S."/>
            <person name="Secka A."/>
            <person name="Antonio M."/>
            <person name="Oren A."/>
            <person name="Chaudhuri R.R."/>
            <person name="La Ragione R."/>
            <person name="Hildebrand F."/>
            <person name="Pallen M.J."/>
        </authorList>
    </citation>
    <scope>NUCLEOTIDE SEQUENCE</scope>
    <source>
        <strain evidence="6">CHK183-6373</strain>
    </source>
</reference>
<dbReference type="Gene3D" id="2.40.50.140">
    <property type="entry name" value="Nucleic acid-binding proteins"/>
    <property type="match status" value="1"/>
</dbReference>
<dbReference type="Proteomes" id="UP000886884">
    <property type="component" value="Unassembled WGS sequence"/>
</dbReference>
<dbReference type="GO" id="GO:0003910">
    <property type="term" value="F:DNA ligase (ATP) activity"/>
    <property type="evidence" value="ECO:0007669"/>
    <property type="project" value="UniProtKB-EC"/>
</dbReference>
<evidence type="ECO:0000259" key="5">
    <source>
        <dbReference type="PROSITE" id="PS50160"/>
    </source>
</evidence>
<dbReference type="Pfam" id="PF04679">
    <property type="entry name" value="DNA_ligase_A_C"/>
    <property type="match status" value="1"/>
</dbReference>